<evidence type="ECO:0000313" key="2">
    <source>
        <dbReference type="Proteomes" id="UP000286045"/>
    </source>
</evidence>
<evidence type="ECO:0008006" key="3">
    <source>
        <dbReference type="Google" id="ProtNLM"/>
    </source>
</evidence>
<keyword evidence="2" id="KW-1185">Reference proteome</keyword>
<gene>
    <name evidence="1" type="ORF">EKO27_g4908</name>
</gene>
<organism evidence="1 2">
    <name type="scientific">Xylaria grammica</name>
    <dbReference type="NCBI Taxonomy" id="363999"/>
    <lineage>
        <taxon>Eukaryota</taxon>
        <taxon>Fungi</taxon>
        <taxon>Dikarya</taxon>
        <taxon>Ascomycota</taxon>
        <taxon>Pezizomycotina</taxon>
        <taxon>Sordariomycetes</taxon>
        <taxon>Xylariomycetidae</taxon>
        <taxon>Xylariales</taxon>
        <taxon>Xylariaceae</taxon>
        <taxon>Xylaria</taxon>
    </lineage>
</organism>
<reference evidence="1 2" key="1">
    <citation type="submission" date="2018-12" db="EMBL/GenBank/DDBJ databases">
        <title>Draft genome sequence of Xylaria grammica IHI A82.</title>
        <authorList>
            <person name="Buettner E."/>
            <person name="Kellner H."/>
        </authorList>
    </citation>
    <scope>NUCLEOTIDE SEQUENCE [LARGE SCALE GENOMIC DNA]</scope>
    <source>
        <strain evidence="1 2">IHI A82</strain>
    </source>
</reference>
<accession>A0A439D722</accession>
<comment type="caution">
    <text evidence="1">The sequence shown here is derived from an EMBL/GenBank/DDBJ whole genome shotgun (WGS) entry which is preliminary data.</text>
</comment>
<sequence>MALDSPLPIPNPNHTLPLLSMPAEIRNAIYEYVVRSEWGHTSQDYFVLDRPLPALFRTNRQIRSEALDVFLLKNHFHVYTSSIGLKWLHILGKDVSRFRFLIMFIDLNLESWHRYLRALLPVVSNYLELRIRRAAVTLSDARLEAFLQAAGLYDRSRWACEPNGANEIIFKQLQA</sequence>
<dbReference type="EMBL" id="RYZI01000123">
    <property type="protein sequence ID" value="RWA10205.1"/>
    <property type="molecule type" value="Genomic_DNA"/>
</dbReference>
<protein>
    <recommendedName>
        <fullName evidence="3">F-box domain-containing protein</fullName>
    </recommendedName>
</protein>
<proteinExistence type="predicted"/>
<name>A0A439D722_9PEZI</name>
<evidence type="ECO:0000313" key="1">
    <source>
        <dbReference type="EMBL" id="RWA10205.1"/>
    </source>
</evidence>
<dbReference type="AlphaFoldDB" id="A0A439D722"/>
<dbReference type="Proteomes" id="UP000286045">
    <property type="component" value="Unassembled WGS sequence"/>
</dbReference>
<dbReference type="PANTHER" id="PTHR42085:SF2">
    <property type="entry name" value="F-BOX DOMAIN-CONTAINING PROTEIN"/>
    <property type="match status" value="1"/>
</dbReference>
<dbReference type="InterPro" id="IPR038883">
    <property type="entry name" value="AN11006-like"/>
</dbReference>
<dbReference type="PANTHER" id="PTHR42085">
    <property type="entry name" value="F-BOX DOMAIN-CONTAINING PROTEIN"/>
    <property type="match status" value="1"/>
</dbReference>